<feature type="region of interest" description="Disordered" evidence="4">
    <location>
        <begin position="305"/>
        <end position="325"/>
    </location>
</feature>
<evidence type="ECO:0000256" key="3">
    <source>
        <dbReference type="ARBA" id="ARBA00023242"/>
    </source>
</evidence>
<dbReference type="STRING" id="451379.A0A0N5B0B7"/>
<protein>
    <submittedName>
        <fullName evidence="8">Sas10 domain-containing protein</fullName>
    </submittedName>
</protein>
<dbReference type="PANTHER" id="PTHR13237">
    <property type="entry name" value="SOMETHING ABOUT SILENCING PROTEIN 10-RELATED"/>
    <property type="match status" value="1"/>
</dbReference>
<feature type="region of interest" description="Disordered" evidence="4">
    <location>
        <begin position="360"/>
        <end position="400"/>
    </location>
</feature>
<dbReference type="Proteomes" id="UP000046393">
    <property type="component" value="Unplaced"/>
</dbReference>
<dbReference type="Pfam" id="PF09368">
    <property type="entry name" value="Sas10"/>
    <property type="match status" value="1"/>
</dbReference>
<feature type="transmembrane region" description="Helical" evidence="5">
    <location>
        <begin position="221"/>
        <end position="240"/>
    </location>
</feature>
<comment type="subcellular location">
    <subcellularLocation>
        <location evidence="1">Nucleus</location>
    </subcellularLocation>
</comment>
<feature type="domain" description="Sas10 C-terminal" evidence="6">
    <location>
        <begin position="350"/>
        <end position="422"/>
    </location>
</feature>
<feature type="compositionally biased region" description="Acidic residues" evidence="4">
    <location>
        <begin position="52"/>
        <end position="81"/>
    </location>
</feature>
<evidence type="ECO:0000256" key="2">
    <source>
        <dbReference type="ARBA" id="ARBA00010979"/>
    </source>
</evidence>
<dbReference type="WBParaSite" id="SMUV_0001071801-mRNA-1">
    <property type="protein sequence ID" value="SMUV_0001071801-mRNA-1"/>
    <property type="gene ID" value="SMUV_0001071801"/>
</dbReference>
<dbReference type="GO" id="GO:0032040">
    <property type="term" value="C:small-subunit processome"/>
    <property type="evidence" value="ECO:0007669"/>
    <property type="project" value="TreeGrafter"/>
</dbReference>
<name>A0A0N5B0B7_9BILA</name>
<feature type="compositionally biased region" description="Basic residues" evidence="4">
    <location>
        <begin position="366"/>
        <end position="383"/>
    </location>
</feature>
<proteinExistence type="inferred from homology"/>
<evidence type="ECO:0000256" key="4">
    <source>
        <dbReference type="SAM" id="MobiDB-lite"/>
    </source>
</evidence>
<evidence type="ECO:0000313" key="8">
    <source>
        <dbReference type="WBParaSite" id="SMUV_0001071801-mRNA-1"/>
    </source>
</evidence>
<dbReference type="AlphaFoldDB" id="A0A0N5B0B7"/>
<evidence type="ECO:0000256" key="5">
    <source>
        <dbReference type="SAM" id="Phobius"/>
    </source>
</evidence>
<keyword evidence="5" id="KW-0812">Transmembrane</keyword>
<organism evidence="7 8">
    <name type="scientific">Syphacia muris</name>
    <dbReference type="NCBI Taxonomy" id="451379"/>
    <lineage>
        <taxon>Eukaryota</taxon>
        <taxon>Metazoa</taxon>
        <taxon>Ecdysozoa</taxon>
        <taxon>Nematoda</taxon>
        <taxon>Chromadorea</taxon>
        <taxon>Rhabditida</taxon>
        <taxon>Spirurina</taxon>
        <taxon>Oxyuridomorpha</taxon>
        <taxon>Oxyuroidea</taxon>
        <taxon>Oxyuridae</taxon>
        <taxon>Syphacia</taxon>
    </lineage>
</organism>
<dbReference type="GO" id="GO:0000462">
    <property type="term" value="P:maturation of SSU-rRNA from tricistronic rRNA transcript (SSU-rRNA, 5.8S rRNA, LSU-rRNA)"/>
    <property type="evidence" value="ECO:0007669"/>
    <property type="project" value="TreeGrafter"/>
</dbReference>
<evidence type="ECO:0000256" key="1">
    <source>
        <dbReference type="ARBA" id="ARBA00004123"/>
    </source>
</evidence>
<evidence type="ECO:0000313" key="7">
    <source>
        <dbReference type="Proteomes" id="UP000046393"/>
    </source>
</evidence>
<keyword evidence="5" id="KW-0472">Membrane</keyword>
<accession>A0A0N5B0B7</accession>
<reference evidence="8" key="1">
    <citation type="submission" date="2017-02" db="UniProtKB">
        <authorList>
            <consortium name="WormBaseParasite"/>
        </authorList>
    </citation>
    <scope>IDENTIFICATION</scope>
</reference>
<dbReference type="PANTHER" id="PTHR13237:SF8">
    <property type="entry name" value="SOMETHING ABOUT SILENCING PROTEIN 10"/>
    <property type="match status" value="1"/>
</dbReference>
<feature type="compositionally biased region" description="Acidic residues" evidence="4">
    <location>
        <begin position="11"/>
        <end position="20"/>
    </location>
</feature>
<evidence type="ECO:0000259" key="6">
    <source>
        <dbReference type="Pfam" id="PF09368"/>
    </source>
</evidence>
<keyword evidence="3" id="KW-0539">Nucleus</keyword>
<feature type="region of interest" description="Disordered" evidence="4">
    <location>
        <begin position="1"/>
        <end position="88"/>
    </location>
</feature>
<keyword evidence="7" id="KW-1185">Reference proteome</keyword>
<keyword evidence="5" id="KW-1133">Transmembrane helix</keyword>
<dbReference type="InterPro" id="IPR018972">
    <property type="entry name" value="Sas10_C_dom"/>
</dbReference>
<feature type="compositionally biased region" description="Basic and acidic residues" evidence="4">
    <location>
        <begin position="384"/>
        <end position="400"/>
    </location>
</feature>
<sequence>MKYRKPKWNESDDDGDEVYDEIDRFHMSRDSGLNEVASKSQQKEEVLNVEGDTSEEDESDVEEADDNSDMSDFDSPAEDIESALPSADKWTKKKSQFYGTSYVDQDWGGMNEAEMEAAEFEEQDATERQKNLDATLSFLKNEQRAEKLNYKATDGELDLPSDDTVEMTEDEILDKFSELNPDFKQMLKEYSEKRKVFSKLIKPLKEAVTNIDKRETVTEQMILLAYNVYVSYLVNIMYYFRLKLTTGLKSKEAMKLLDDHPVIDAIIDEKKMLLTIDSFFEQNNDKVELILNSHQNQHALDDVFGAFDHSGDGPANTDEQQGNNEHVTADTSDMLDQSLDSDEADEPTRGEKRFVTAQIEKNKGLTSRKKKGTQHSRVKKRKQYEKALIKKRSQRPDIRRELEPYDGEKRGIRISTIKSVKLKA</sequence>
<comment type="similarity">
    <text evidence="2">Belongs to the SAS10 family.</text>
</comment>